<dbReference type="RefSeq" id="WP_345335975.1">
    <property type="nucleotide sequence ID" value="NZ_BAABJZ010000089.1"/>
</dbReference>
<proteinExistence type="predicted"/>
<keyword evidence="1" id="KW-0812">Transmembrane</keyword>
<evidence type="ECO:0000313" key="3">
    <source>
        <dbReference type="EMBL" id="GAA4892601.1"/>
    </source>
</evidence>
<evidence type="ECO:0000313" key="4">
    <source>
        <dbReference type="Proteomes" id="UP001499988"/>
    </source>
</evidence>
<feature type="chain" id="PRO_5045511938" evidence="2">
    <location>
        <begin position="24"/>
        <end position="67"/>
    </location>
</feature>
<organism evidence="3 4">
    <name type="scientific">Ferrimonas pelagia</name>
    <dbReference type="NCBI Taxonomy" id="1177826"/>
    <lineage>
        <taxon>Bacteria</taxon>
        <taxon>Pseudomonadati</taxon>
        <taxon>Pseudomonadota</taxon>
        <taxon>Gammaproteobacteria</taxon>
        <taxon>Alteromonadales</taxon>
        <taxon>Ferrimonadaceae</taxon>
        <taxon>Ferrimonas</taxon>
    </lineage>
</organism>
<keyword evidence="4" id="KW-1185">Reference proteome</keyword>
<name>A0ABP9F980_9GAMM</name>
<feature type="signal peptide" evidence="2">
    <location>
        <begin position="1"/>
        <end position="23"/>
    </location>
</feature>
<gene>
    <name evidence="3" type="ORF">GCM10023333_27320</name>
</gene>
<keyword evidence="1" id="KW-1133">Transmembrane helix</keyword>
<evidence type="ECO:0000256" key="2">
    <source>
        <dbReference type="SAM" id="SignalP"/>
    </source>
</evidence>
<accession>A0ABP9F980</accession>
<protein>
    <submittedName>
        <fullName evidence="3">Uncharacterized protein</fullName>
    </submittedName>
</protein>
<keyword evidence="2" id="KW-0732">Signal</keyword>
<sequence>MKRTLKKLATGAVALGSTSVVMAADYTTAISDAATEASGNQSAVVAGVIGVAVISFGVGALIRFLGR</sequence>
<reference evidence="4" key="1">
    <citation type="journal article" date="2019" name="Int. J. Syst. Evol. Microbiol.">
        <title>The Global Catalogue of Microorganisms (GCM) 10K type strain sequencing project: providing services to taxonomists for standard genome sequencing and annotation.</title>
        <authorList>
            <consortium name="The Broad Institute Genomics Platform"/>
            <consortium name="The Broad Institute Genome Sequencing Center for Infectious Disease"/>
            <person name="Wu L."/>
            <person name="Ma J."/>
        </authorList>
    </citation>
    <scope>NUCLEOTIDE SEQUENCE [LARGE SCALE GENOMIC DNA]</scope>
    <source>
        <strain evidence="4">JCM 18401</strain>
    </source>
</reference>
<feature type="transmembrane region" description="Helical" evidence="1">
    <location>
        <begin position="43"/>
        <end position="65"/>
    </location>
</feature>
<dbReference type="Proteomes" id="UP001499988">
    <property type="component" value="Unassembled WGS sequence"/>
</dbReference>
<dbReference type="EMBL" id="BAABJZ010000089">
    <property type="protein sequence ID" value="GAA4892601.1"/>
    <property type="molecule type" value="Genomic_DNA"/>
</dbReference>
<keyword evidence="1" id="KW-0472">Membrane</keyword>
<evidence type="ECO:0000256" key="1">
    <source>
        <dbReference type="SAM" id="Phobius"/>
    </source>
</evidence>
<comment type="caution">
    <text evidence="3">The sequence shown here is derived from an EMBL/GenBank/DDBJ whole genome shotgun (WGS) entry which is preliminary data.</text>
</comment>